<dbReference type="EMBL" id="GL378348">
    <property type="protein sequence ID" value="EFJ46908.1"/>
    <property type="molecule type" value="Genomic_DNA"/>
</dbReference>
<keyword evidence="4" id="KW-1185">Reference proteome</keyword>
<evidence type="ECO:0000256" key="1">
    <source>
        <dbReference type="SAM" id="MobiDB-lite"/>
    </source>
</evidence>
<proteinExistence type="predicted"/>
<dbReference type="Proteomes" id="UP000001058">
    <property type="component" value="Unassembled WGS sequence"/>
</dbReference>
<feature type="region of interest" description="Disordered" evidence="1">
    <location>
        <begin position="502"/>
        <end position="574"/>
    </location>
</feature>
<dbReference type="MEROPS" id="M11.002"/>
<feature type="domain" description="Peptidase M11 gametolysin" evidence="2">
    <location>
        <begin position="172"/>
        <end position="472"/>
    </location>
</feature>
<protein>
    <submittedName>
        <fullName evidence="3">Metalloproteinase, extracellular matrix glycoprotein VMP6</fullName>
    </submittedName>
</protein>
<dbReference type="InParanoid" id="D8U0A3"/>
<accession>D8U0A3</accession>
<dbReference type="InterPro" id="IPR008752">
    <property type="entry name" value="Peptidase_M11"/>
</dbReference>
<dbReference type="OrthoDB" id="540537at2759"/>
<evidence type="ECO:0000313" key="3">
    <source>
        <dbReference type="EMBL" id="EFJ46908.1"/>
    </source>
</evidence>
<feature type="compositionally biased region" description="Pro residues" evidence="1">
    <location>
        <begin position="512"/>
        <end position="560"/>
    </location>
</feature>
<dbReference type="KEGG" id="vcn:VOLCADRAFT_61971"/>
<dbReference type="GeneID" id="9628367"/>
<organism evidence="4">
    <name type="scientific">Volvox carteri f. nagariensis</name>
    <dbReference type="NCBI Taxonomy" id="3068"/>
    <lineage>
        <taxon>Eukaryota</taxon>
        <taxon>Viridiplantae</taxon>
        <taxon>Chlorophyta</taxon>
        <taxon>core chlorophytes</taxon>
        <taxon>Chlorophyceae</taxon>
        <taxon>CS clade</taxon>
        <taxon>Chlamydomonadales</taxon>
        <taxon>Volvocaceae</taxon>
        <taxon>Volvox</taxon>
    </lineage>
</organism>
<dbReference type="Pfam" id="PF05548">
    <property type="entry name" value="Peptidase_M11"/>
    <property type="match status" value="1"/>
</dbReference>
<dbReference type="RefSeq" id="XP_002952117.1">
    <property type="nucleotide sequence ID" value="XM_002952071.1"/>
</dbReference>
<sequence length="574" mass="61254">MNGYPSRICLSKCAVLYDSKYRTPSCLIHATATTRHATGLCQEGAEATEFGSFTFGGEPPEAVSGPEDASSVASTSTAALDVSGELVFIDTQQQYSAQWAIRTGNGLLTPIALGYEPPKTDELGQALAPGALVTISCSMDPLGTCNPGPGSQTAVLSAESAFLADTRETHQRMLVIILDYSACGAPAAVNGTAVRSIFLGPNGDGSGGVAEKYRQCSHGKLTMNTTAFTVITVKAACSDGVVQSCSYTFASITADAMAKGVLGQKAFSEFTRIVYVIPPRVPCAFSGIALLPGNRVWLTSGRIGGVYNWTSIMQEVLHGYGLQHAWQNGMEYDDYSTFMGRGDVCLTAPELAYLGWATPAPGGDRIDSSRLRVRTTLSFSLPATYLSPDGNYLRVVPDWLPSYSEPTVGKNLYIAVRVNKGGDALLGTFYANKVNIHELNASLDNNPLAQPYTNRQTTCVTAIQPRSQTNLTAYNLVVYSGFWVGGKDILRVHLCRYDSTPDECPSLKSLEPPLPPAPPRPPPPPPKPPSPTPRLPSSPRLPPSPRLPSSPRPQASPRPQPSKTSLKSPPPPRK</sequence>
<reference evidence="3 4" key="1">
    <citation type="journal article" date="2010" name="Science">
        <title>Genomic analysis of organismal complexity in the multicellular green alga Volvox carteri.</title>
        <authorList>
            <person name="Prochnik S.E."/>
            <person name="Umen J."/>
            <person name="Nedelcu A.M."/>
            <person name="Hallmann A."/>
            <person name="Miller S.M."/>
            <person name="Nishii I."/>
            <person name="Ferris P."/>
            <person name="Kuo A."/>
            <person name="Mitros T."/>
            <person name="Fritz-Laylin L.K."/>
            <person name="Hellsten U."/>
            <person name="Chapman J."/>
            <person name="Simakov O."/>
            <person name="Rensing S.A."/>
            <person name="Terry A."/>
            <person name="Pangilinan J."/>
            <person name="Kapitonov V."/>
            <person name="Jurka J."/>
            <person name="Salamov A."/>
            <person name="Shapiro H."/>
            <person name="Schmutz J."/>
            <person name="Grimwood J."/>
            <person name="Lindquist E."/>
            <person name="Lucas S."/>
            <person name="Grigoriev I.V."/>
            <person name="Schmitt R."/>
            <person name="Kirk D."/>
            <person name="Rokhsar D.S."/>
        </authorList>
    </citation>
    <scope>NUCLEOTIDE SEQUENCE [LARGE SCALE GENOMIC DNA]</scope>
    <source>
        <strain evidence="4">f. Nagariensis / Eve</strain>
    </source>
</reference>
<evidence type="ECO:0000313" key="4">
    <source>
        <dbReference type="Proteomes" id="UP000001058"/>
    </source>
</evidence>
<gene>
    <name evidence="3" type="primary">vmp6</name>
    <name evidence="3" type="ORF">VOLCADRAFT_61971</name>
</gene>
<dbReference type="eggNOG" id="KOG1187">
    <property type="taxonomic scope" value="Eukaryota"/>
</dbReference>
<name>D8U0A3_VOLCA</name>
<dbReference type="STRING" id="3068.D8U0A3"/>
<evidence type="ECO:0000259" key="2">
    <source>
        <dbReference type="Pfam" id="PF05548"/>
    </source>
</evidence>
<dbReference type="AlphaFoldDB" id="D8U0A3"/>